<protein>
    <recommendedName>
        <fullName evidence="8">Serine dehydratase beta chain domain-containing protein</fullName>
    </recommendedName>
</protein>
<dbReference type="GO" id="GO:0003941">
    <property type="term" value="F:L-serine ammonia-lyase activity"/>
    <property type="evidence" value="ECO:0007669"/>
    <property type="project" value="InterPro"/>
</dbReference>
<feature type="domain" description="Serine dehydratase beta chain" evidence="8">
    <location>
        <begin position="33"/>
        <end position="144"/>
    </location>
</feature>
<organism evidence="9 10">
    <name type="scientific">Phakopsora pachyrhizi</name>
    <name type="common">Asian soybean rust disease fungus</name>
    <dbReference type="NCBI Taxonomy" id="170000"/>
    <lineage>
        <taxon>Eukaryota</taxon>
        <taxon>Fungi</taxon>
        <taxon>Dikarya</taxon>
        <taxon>Basidiomycota</taxon>
        <taxon>Pucciniomycotina</taxon>
        <taxon>Pucciniomycetes</taxon>
        <taxon>Pucciniales</taxon>
        <taxon>Phakopsoraceae</taxon>
        <taxon>Phakopsora</taxon>
    </lineage>
</organism>
<evidence type="ECO:0000313" key="10">
    <source>
        <dbReference type="Proteomes" id="UP001153365"/>
    </source>
</evidence>
<keyword evidence="4" id="KW-0479">Metal-binding</keyword>
<dbReference type="PANTHER" id="PTHR30182:SF1">
    <property type="entry name" value="L-SERINE DEHYDRATASE 1"/>
    <property type="match status" value="1"/>
</dbReference>
<evidence type="ECO:0000313" key="9">
    <source>
        <dbReference type="EMBL" id="CAH7686548.1"/>
    </source>
</evidence>
<evidence type="ECO:0000256" key="4">
    <source>
        <dbReference type="ARBA" id="ARBA00022723"/>
    </source>
</evidence>
<comment type="caution">
    <text evidence="9">The sequence shown here is derived from an EMBL/GenBank/DDBJ whole genome shotgun (WGS) entry which is preliminary data.</text>
</comment>
<evidence type="ECO:0000256" key="1">
    <source>
        <dbReference type="ARBA" id="ARBA00001966"/>
    </source>
</evidence>
<name>A0AAV0BKQ4_PHAPC</name>
<keyword evidence="2" id="KW-0312">Gluconeogenesis</keyword>
<dbReference type="SUPFAM" id="SSF143548">
    <property type="entry name" value="Serine metabolism enzymes domain"/>
    <property type="match status" value="1"/>
</dbReference>
<evidence type="ECO:0000259" key="8">
    <source>
        <dbReference type="Pfam" id="PF03315"/>
    </source>
</evidence>
<keyword evidence="10" id="KW-1185">Reference proteome</keyword>
<dbReference type="Pfam" id="PF03315">
    <property type="entry name" value="SDH_beta"/>
    <property type="match status" value="1"/>
</dbReference>
<dbReference type="GO" id="GO:0046872">
    <property type="term" value="F:metal ion binding"/>
    <property type="evidence" value="ECO:0007669"/>
    <property type="project" value="UniProtKB-KW"/>
</dbReference>
<keyword evidence="7" id="KW-0456">Lyase</keyword>
<keyword evidence="5" id="KW-0408">Iron</keyword>
<sequence>MDFLPIYKKYKIEDQAVVEDLKGSGKYLHAVVSTFDIFLIGIVPSSSHMVGPMRAAKFFASDLKRAGKGHMSPKALIAGFEGHGCETVETHLIPRIYKSVVESKSINLEIELDKYGKGQSAFFDIEKDMVRLWDQVHPQHPNGTDSTKQQFFYISIDKIWLMSTFSTALQDLNKMLFLVHNEQGDLIVMDDSIKQDACSERETLPGRLGVKRKARNLYQRGFFPPLSNVSSKQPPSLSFTKPNLLSSGQTNYLINLNDINENLTRDLNVTIQNCGQFHSPLILSLSIKNNFEPLKSEFISEDPEQNAMAFLLTAAAIRMLYKRGATIALSPPNFVRGAVKILLEIIGAKGKTLPEQPSHGSVFTALGTLMGAANTSLDRMAGINSLTGDGYILTYPPISGGRPSASLDKICGTSLVDVGFPQLMTPKAQEKLSPILGPNPFVPDKIRARIMTALGELRDPIWSHFLKQSMESTYLYEGLAWDIKAAFKAFKNNLCISFDNKAFDSILSLMIKLQELLQNVRALLQRNTRALFELIIKLLQDGSIPSRLALALLVAEAILVHRKNKPAFEIPNAQLTPKDSEENVVDVSDEKRNITDEPMAHCTYGLQGLENSNGTNLFRMLVQATNMAAVSGFKPSDSNIFLISEILTSAVVLTASPLTALKTDKGNKQQCKILFMSLHRQKGKSPTKSASLSQVYSEVKSKHEIPNFMLCDLISTGLLSHPNKTESQKKSAIESWAIMVLFALRNVPNAGKKPSETVTFVRPASNNKKLVIQLGELLQPWKQKGFLWREKVAKNEDYPGLHRKSALGFHEGERENFCPD</sequence>
<dbReference type="PANTHER" id="PTHR30182">
    <property type="entry name" value="L-SERINE DEHYDRATASE"/>
    <property type="match status" value="1"/>
</dbReference>
<dbReference type="AlphaFoldDB" id="A0AAV0BKQ4"/>
<dbReference type="EMBL" id="CALTRL010005797">
    <property type="protein sequence ID" value="CAH7686548.1"/>
    <property type="molecule type" value="Genomic_DNA"/>
</dbReference>
<keyword evidence="3" id="KW-0004">4Fe-4S</keyword>
<comment type="cofactor">
    <cofactor evidence="1">
        <name>[4Fe-4S] cluster</name>
        <dbReference type="ChEBI" id="CHEBI:49883"/>
    </cofactor>
</comment>
<dbReference type="Proteomes" id="UP001153365">
    <property type="component" value="Unassembled WGS sequence"/>
</dbReference>
<gene>
    <name evidence="9" type="ORF">PPACK8108_LOCUS21207</name>
</gene>
<evidence type="ECO:0000256" key="7">
    <source>
        <dbReference type="ARBA" id="ARBA00023239"/>
    </source>
</evidence>
<dbReference type="Gene3D" id="3.30.1330.90">
    <property type="entry name" value="D-3-phosphoglycerate dehydrogenase, domain 3"/>
    <property type="match status" value="2"/>
</dbReference>
<reference evidence="9" key="1">
    <citation type="submission" date="2022-06" db="EMBL/GenBank/DDBJ databases">
        <authorList>
            <consortium name="SYNGENTA / RWTH Aachen University"/>
        </authorList>
    </citation>
    <scope>NUCLEOTIDE SEQUENCE</scope>
</reference>
<dbReference type="InterPro" id="IPR005131">
    <property type="entry name" value="Ser_deHydtase_bsu"/>
</dbReference>
<evidence type="ECO:0000256" key="6">
    <source>
        <dbReference type="ARBA" id="ARBA00023014"/>
    </source>
</evidence>
<accession>A0AAV0BKQ4</accession>
<dbReference type="InterPro" id="IPR029009">
    <property type="entry name" value="ASB_dom_sf"/>
</dbReference>
<proteinExistence type="predicted"/>
<dbReference type="GO" id="GO:0051539">
    <property type="term" value="F:4 iron, 4 sulfur cluster binding"/>
    <property type="evidence" value="ECO:0007669"/>
    <property type="project" value="UniProtKB-KW"/>
</dbReference>
<dbReference type="GO" id="GO:0006094">
    <property type="term" value="P:gluconeogenesis"/>
    <property type="evidence" value="ECO:0007669"/>
    <property type="project" value="UniProtKB-KW"/>
</dbReference>
<evidence type="ECO:0000256" key="3">
    <source>
        <dbReference type="ARBA" id="ARBA00022485"/>
    </source>
</evidence>
<evidence type="ECO:0000256" key="2">
    <source>
        <dbReference type="ARBA" id="ARBA00022432"/>
    </source>
</evidence>
<keyword evidence="6" id="KW-0411">Iron-sulfur</keyword>
<evidence type="ECO:0000256" key="5">
    <source>
        <dbReference type="ARBA" id="ARBA00023004"/>
    </source>
</evidence>
<dbReference type="InterPro" id="IPR051318">
    <property type="entry name" value="Fe-S_L-Ser"/>
</dbReference>